<accession>A0AAW1JJ44</accession>
<feature type="compositionally biased region" description="Acidic residues" evidence="1">
    <location>
        <begin position="94"/>
        <end position="109"/>
    </location>
</feature>
<gene>
    <name evidence="2" type="ORF">QE152_g29333</name>
</gene>
<organism evidence="2 3">
    <name type="scientific">Popillia japonica</name>
    <name type="common">Japanese beetle</name>
    <dbReference type="NCBI Taxonomy" id="7064"/>
    <lineage>
        <taxon>Eukaryota</taxon>
        <taxon>Metazoa</taxon>
        <taxon>Ecdysozoa</taxon>
        <taxon>Arthropoda</taxon>
        <taxon>Hexapoda</taxon>
        <taxon>Insecta</taxon>
        <taxon>Pterygota</taxon>
        <taxon>Neoptera</taxon>
        <taxon>Endopterygota</taxon>
        <taxon>Coleoptera</taxon>
        <taxon>Polyphaga</taxon>
        <taxon>Scarabaeiformia</taxon>
        <taxon>Scarabaeidae</taxon>
        <taxon>Rutelinae</taxon>
        <taxon>Popillia</taxon>
    </lineage>
</organism>
<name>A0AAW1JJ44_POPJA</name>
<evidence type="ECO:0000313" key="3">
    <source>
        <dbReference type="Proteomes" id="UP001458880"/>
    </source>
</evidence>
<sequence>MINGFFTSNCSSSLKPTTIYSIDTDDEEGVENNVHEKREENVSLHNNPSVEIEPDTYEVIADIGTEESASYACETELYHDSVDKDNESIRNQNIDEDSESEWTATEDDPSIYPFIGISGLQENIS</sequence>
<comment type="caution">
    <text evidence="2">The sequence shown here is derived from an EMBL/GenBank/DDBJ whole genome shotgun (WGS) entry which is preliminary data.</text>
</comment>
<feature type="region of interest" description="Disordered" evidence="1">
    <location>
        <begin position="27"/>
        <end position="49"/>
    </location>
</feature>
<proteinExistence type="predicted"/>
<keyword evidence="3" id="KW-1185">Reference proteome</keyword>
<protein>
    <submittedName>
        <fullName evidence="2">Uncharacterized protein</fullName>
    </submittedName>
</protein>
<feature type="compositionally biased region" description="Basic and acidic residues" evidence="1">
    <location>
        <begin position="33"/>
        <end position="42"/>
    </location>
</feature>
<dbReference type="AlphaFoldDB" id="A0AAW1JJ44"/>
<dbReference type="EMBL" id="JASPKY010000369">
    <property type="protein sequence ID" value="KAK9703444.1"/>
    <property type="molecule type" value="Genomic_DNA"/>
</dbReference>
<evidence type="ECO:0000313" key="2">
    <source>
        <dbReference type="EMBL" id="KAK9703444.1"/>
    </source>
</evidence>
<evidence type="ECO:0000256" key="1">
    <source>
        <dbReference type="SAM" id="MobiDB-lite"/>
    </source>
</evidence>
<reference evidence="2 3" key="1">
    <citation type="journal article" date="2024" name="BMC Genomics">
        <title>De novo assembly and annotation of Popillia japonica's genome with initial clues to its potential as an invasive pest.</title>
        <authorList>
            <person name="Cucini C."/>
            <person name="Boschi S."/>
            <person name="Funari R."/>
            <person name="Cardaioli E."/>
            <person name="Iannotti N."/>
            <person name="Marturano G."/>
            <person name="Paoli F."/>
            <person name="Bruttini M."/>
            <person name="Carapelli A."/>
            <person name="Frati F."/>
            <person name="Nardi F."/>
        </authorList>
    </citation>
    <scope>NUCLEOTIDE SEQUENCE [LARGE SCALE GENOMIC DNA]</scope>
    <source>
        <strain evidence="2">DMR45628</strain>
    </source>
</reference>
<dbReference type="Proteomes" id="UP001458880">
    <property type="component" value="Unassembled WGS sequence"/>
</dbReference>
<feature type="region of interest" description="Disordered" evidence="1">
    <location>
        <begin position="89"/>
        <end position="109"/>
    </location>
</feature>